<protein>
    <submittedName>
        <fullName evidence="1">Uncharacterized protein</fullName>
    </submittedName>
</protein>
<gene>
    <name evidence="1" type="ORF">CSUI_008630</name>
</gene>
<evidence type="ECO:0000313" key="2">
    <source>
        <dbReference type="Proteomes" id="UP000221165"/>
    </source>
</evidence>
<dbReference type="RefSeq" id="XP_067919263.1">
    <property type="nucleotide sequence ID" value="XM_068068757.1"/>
</dbReference>
<proteinExistence type="predicted"/>
<dbReference type="Proteomes" id="UP000221165">
    <property type="component" value="Unassembled WGS sequence"/>
</dbReference>
<reference evidence="1 2" key="1">
    <citation type="journal article" date="2017" name="Int. J. Parasitol.">
        <title>The genome of the protozoan parasite Cystoisospora suis and a reverse vaccinology approach to identify vaccine candidates.</title>
        <authorList>
            <person name="Palmieri N."/>
            <person name="Shrestha A."/>
            <person name="Ruttkowski B."/>
            <person name="Beck T."/>
            <person name="Vogl C."/>
            <person name="Tomley F."/>
            <person name="Blake D.P."/>
            <person name="Joachim A."/>
        </authorList>
    </citation>
    <scope>NUCLEOTIDE SEQUENCE [LARGE SCALE GENOMIC DNA]</scope>
    <source>
        <strain evidence="1 2">Wien I</strain>
    </source>
</reference>
<dbReference type="GeneID" id="94431968"/>
<dbReference type="VEuPathDB" id="ToxoDB:CSUI_008630"/>
<evidence type="ECO:0000313" key="1">
    <source>
        <dbReference type="EMBL" id="PHJ17544.1"/>
    </source>
</evidence>
<comment type="caution">
    <text evidence="1">The sequence shown here is derived from an EMBL/GenBank/DDBJ whole genome shotgun (WGS) entry which is preliminary data.</text>
</comment>
<name>A0A2C6KM67_9APIC</name>
<dbReference type="EMBL" id="MIGC01004890">
    <property type="protein sequence ID" value="PHJ17544.1"/>
    <property type="molecule type" value="Genomic_DNA"/>
</dbReference>
<accession>A0A2C6KM67</accession>
<sequence>KFHLLATKDSVHELSFRVITPRSRLLLLSAGSTRMLRNHMSVPRGSPVVSLDYCQFEGTRLTPTVALGQFGLSLGRCRKCLLVTFLPK</sequence>
<feature type="non-terminal residue" evidence="1">
    <location>
        <position position="1"/>
    </location>
</feature>
<keyword evidence="2" id="KW-1185">Reference proteome</keyword>
<dbReference type="AlphaFoldDB" id="A0A2C6KM67"/>
<organism evidence="1 2">
    <name type="scientific">Cystoisospora suis</name>
    <dbReference type="NCBI Taxonomy" id="483139"/>
    <lineage>
        <taxon>Eukaryota</taxon>
        <taxon>Sar</taxon>
        <taxon>Alveolata</taxon>
        <taxon>Apicomplexa</taxon>
        <taxon>Conoidasida</taxon>
        <taxon>Coccidia</taxon>
        <taxon>Eucoccidiorida</taxon>
        <taxon>Eimeriorina</taxon>
        <taxon>Sarcocystidae</taxon>
        <taxon>Cystoisospora</taxon>
    </lineage>
</organism>